<dbReference type="EMBL" id="BK016196">
    <property type="protein sequence ID" value="DAG01683.1"/>
    <property type="molecule type" value="Genomic_DNA"/>
</dbReference>
<sequence length="124" mass="13744">MSGQVRKEFTPAEKGRAVDILRDMNNKMGLAVGSINAVSDKLDTVMGKLDAIGRNTVAIRKEQIAQANSTGAVSKLRLPSYIPDLTNRQIYKLVESGWSTELISKISGLGEQEIQKKYRQYICK</sequence>
<organism evidence="1">
    <name type="scientific">Siphoviridae sp. ct87j35</name>
    <dbReference type="NCBI Taxonomy" id="2825356"/>
    <lineage>
        <taxon>Viruses</taxon>
        <taxon>Duplodnaviria</taxon>
        <taxon>Heunggongvirae</taxon>
        <taxon>Uroviricota</taxon>
        <taxon>Caudoviricetes</taxon>
    </lineage>
</organism>
<proteinExistence type="predicted"/>
<name>A0A8S5V4Y8_9CAUD</name>
<evidence type="ECO:0000313" key="1">
    <source>
        <dbReference type="EMBL" id="DAG01683.1"/>
    </source>
</evidence>
<reference evidence="1" key="1">
    <citation type="journal article" date="2021" name="Proc. Natl. Acad. Sci. U.S.A.">
        <title>A Catalog of Tens of Thousands of Viruses from Human Metagenomes Reveals Hidden Associations with Chronic Diseases.</title>
        <authorList>
            <person name="Tisza M.J."/>
            <person name="Buck C.B."/>
        </authorList>
    </citation>
    <scope>NUCLEOTIDE SEQUENCE</scope>
    <source>
        <strain evidence="1">Ct87j35</strain>
    </source>
</reference>
<protein>
    <submittedName>
        <fullName evidence="1">Uncharacterized protein</fullName>
    </submittedName>
</protein>
<accession>A0A8S5V4Y8</accession>